<dbReference type="SMART" id="SM00355">
    <property type="entry name" value="ZnF_C2H2"/>
    <property type="match status" value="2"/>
</dbReference>
<protein>
    <submittedName>
        <fullName evidence="9">ZNF41 protein</fullName>
    </submittedName>
</protein>
<dbReference type="OrthoDB" id="654211at2759"/>
<name>A0A7L1KM86_HIMHI</name>
<dbReference type="AlphaFoldDB" id="A0A7L1KM86"/>
<dbReference type="InterPro" id="IPR050331">
    <property type="entry name" value="Zinc_finger"/>
</dbReference>
<dbReference type="FunFam" id="3.30.160.60:FF:002343">
    <property type="entry name" value="Zinc finger protein 33A"/>
    <property type="match status" value="1"/>
</dbReference>
<accession>A0A7L1KM86</accession>
<dbReference type="GO" id="GO:0010468">
    <property type="term" value="P:regulation of gene expression"/>
    <property type="evidence" value="ECO:0007669"/>
    <property type="project" value="TreeGrafter"/>
</dbReference>
<evidence type="ECO:0000259" key="8">
    <source>
        <dbReference type="PROSITE" id="PS50157"/>
    </source>
</evidence>
<dbReference type="SUPFAM" id="SSF57667">
    <property type="entry name" value="beta-beta-alpha zinc fingers"/>
    <property type="match status" value="1"/>
</dbReference>
<feature type="domain" description="C2H2-type" evidence="8">
    <location>
        <begin position="27"/>
        <end position="54"/>
    </location>
</feature>
<evidence type="ECO:0000256" key="1">
    <source>
        <dbReference type="ARBA" id="ARBA00004123"/>
    </source>
</evidence>
<feature type="domain" description="C2H2-type" evidence="8">
    <location>
        <begin position="1"/>
        <end position="26"/>
    </location>
</feature>
<dbReference type="GO" id="GO:0008270">
    <property type="term" value="F:zinc ion binding"/>
    <property type="evidence" value="ECO:0007669"/>
    <property type="project" value="UniProtKB-KW"/>
</dbReference>
<dbReference type="Gene3D" id="3.30.160.60">
    <property type="entry name" value="Classic Zinc Finger"/>
    <property type="match status" value="2"/>
</dbReference>
<dbReference type="InterPro" id="IPR036236">
    <property type="entry name" value="Znf_C2H2_sf"/>
</dbReference>
<comment type="subcellular location">
    <subcellularLocation>
        <location evidence="1">Nucleus</location>
    </subcellularLocation>
</comment>
<keyword evidence="4 7" id="KW-0863">Zinc-finger</keyword>
<keyword evidence="10" id="KW-1185">Reference proteome</keyword>
<dbReference type="Proteomes" id="UP000571567">
    <property type="component" value="Unassembled WGS sequence"/>
</dbReference>
<evidence type="ECO:0000313" key="9">
    <source>
        <dbReference type="EMBL" id="NXN64282.1"/>
    </source>
</evidence>
<evidence type="ECO:0000313" key="10">
    <source>
        <dbReference type="Proteomes" id="UP000571567"/>
    </source>
</evidence>
<evidence type="ECO:0000256" key="7">
    <source>
        <dbReference type="PROSITE-ProRule" id="PRU00042"/>
    </source>
</evidence>
<dbReference type="PROSITE" id="PS50157">
    <property type="entry name" value="ZINC_FINGER_C2H2_2"/>
    <property type="match status" value="2"/>
</dbReference>
<reference evidence="9 10" key="1">
    <citation type="submission" date="2019-09" db="EMBL/GenBank/DDBJ databases">
        <title>Bird 10,000 Genomes (B10K) Project - Family phase.</title>
        <authorList>
            <person name="Zhang G."/>
        </authorList>
    </citation>
    <scope>NUCLEOTIDE SEQUENCE [LARGE SCALE GENOMIC DNA]</scope>
    <source>
        <strain evidence="9">B10K-DU-002-13</strain>
        <tissue evidence="9">Muscle</tissue>
    </source>
</reference>
<evidence type="ECO:0000256" key="4">
    <source>
        <dbReference type="ARBA" id="ARBA00022771"/>
    </source>
</evidence>
<keyword evidence="5" id="KW-0862">Zinc</keyword>
<keyword evidence="6" id="KW-0539">Nucleus</keyword>
<feature type="non-terminal residue" evidence="9">
    <location>
        <position position="1"/>
    </location>
</feature>
<evidence type="ECO:0000256" key="3">
    <source>
        <dbReference type="ARBA" id="ARBA00022737"/>
    </source>
</evidence>
<dbReference type="PROSITE" id="PS00028">
    <property type="entry name" value="ZINC_FINGER_C2H2_1"/>
    <property type="match status" value="1"/>
</dbReference>
<dbReference type="PANTHER" id="PTHR16515:SF66">
    <property type="entry name" value="C2H2-TYPE DOMAIN-CONTAINING PROTEIN"/>
    <property type="match status" value="1"/>
</dbReference>
<dbReference type="Pfam" id="PF00096">
    <property type="entry name" value="zf-C2H2"/>
    <property type="match status" value="2"/>
</dbReference>
<sequence>CTDCSKRFITKSQLKEHQRINTGEWPYKCLDCGKNFTQKSQLIVHHRIHMGKKP</sequence>
<evidence type="ECO:0000256" key="5">
    <source>
        <dbReference type="ARBA" id="ARBA00022833"/>
    </source>
</evidence>
<proteinExistence type="predicted"/>
<keyword evidence="3" id="KW-0677">Repeat</keyword>
<evidence type="ECO:0000256" key="6">
    <source>
        <dbReference type="ARBA" id="ARBA00023242"/>
    </source>
</evidence>
<dbReference type="EMBL" id="VXBK01001502">
    <property type="protein sequence ID" value="NXN64282.1"/>
    <property type="molecule type" value="Genomic_DNA"/>
</dbReference>
<dbReference type="FunFam" id="3.30.160.60:FF:000446">
    <property type="entry name" value="Zinc finger protein"/>
    <property type="match status" value="1"/>
</dbReference>
<dbReference type="GO" id="GO:0005634">
    <property type="term" value="C:nucleus"/>
    <property type="evidence" value="ECO:0007669"/>
    <property type="project" value="UniProtKB-SubCell"/>
</dbReference>
<keyword evidence="2" id="KW-0479">Metal-binding</keyword>
<gene>
    <name evidence="9" type="primary">Znf41</name>
    <name evidence="9" type="ORF">HIMHIM_R10408</name>
</gene>
<dbReference type="InterPro" id="IPR013087">
    <property type="entry name" value="Znf_C2H2_type"/>
</dbReference>
<organism evidence="9 10">
    <name type="scientific">Himantopus himantopus</name>
    <name type="common">Black-winged stilt</name>
    <name type="synonym">Charadrius himantopus</name>
    <dbReference type="NCBI Taxonomy" id="225398"/>
    <lineage>
        <taxon>Eukaryota</taxon>
        <taxon>Metazoa</taxon>
        <taxon>Chordata</taxon>
        <taxon>Craniata</taxon>
        <taxon>Vertebrata</taxon>
        <taxon>Euteleostomi</taxon>
        <taxon>Archelosauria</taxon>
        <taxon>Archosauria</taxon>
        <taxon>Dinosauria</taxon>
        <taxon>Saurischia</taxon>
        <taxon>Theropoda</taxon>
        <taxon>Coelurosauria</taxon>
        <taxon>Aves</taxon>
        <taxon>Neognathae</taxon>
        <taxon>Neoaves</taxon>
        <taxon>Charadriiformes</taxon>
        <taxon>Recurvirostridae</taxon>
        <taxon>Himantopus</taxon>
    </lineage>
</organism>
<evidence type="ECO:0000256" key="2">
    <source>
        <dbReference type="ARBA" id="ARBA00022723"/>
    </source>
</evidence>
<comment type="caution">
    <text evidence="9">The sequence shown here is derived from an EMBL/GenBank/DDBJ whole genome shotgun (WGS) entry which is preliminary data.</text>
</comment>
<feature type="non-terminal residue" evidence="9">
    <location>
        <position position="54"/>
    </location>
</feature>
<dbReference type="PANTHER" id="PTHR16515">
    <property type="entry name" value="PR DOMAIN ZINC FINGER PROTEIN"/>
    <property type="match status" value="1"/>
</dbReference>